<keyword evidence="2" id="KW-1185">Reference proteome</keyword>
<protein>
    <submittedName>
        <fullName evidence="1">Uncharacterized protein</fullName>
    </submittedName>
</protein>
<dbReference type="AlphaFoldDB" id="A0A132NAP5"/>
<gene>
    <name evidence="1" type="ORF">SA87_08600</name>
</gene>
<dbReference type="STRING" id="1484.SA87_08600"/>
<name>A0A132NAP5_HYDSH</name>
<comment type="caution">
    <text evidence="1">The sequence shown here is derived from an EMBL/GenBank/DDBJ whole genome shotgun (WGS) entry which is preliminary data.</text>
</comment>
<reference evidence="1 2" key="1">
    <citation type="submission" date="2015-09" db="EMBL/GenBank/DDBJ databases">
        <title>Draft genome sequence of Hydrogenibacillus schlegelii DSM 2000.</title>
        <authorList>
            <person name="Hemp J."/>
        </authorList>
    </citation>
    <scope>NUCLEOTIDE SEQUENCE [LARGE SCALE GENOMIC DNA]</scope>
    <source>
        <strain evidence="1 2">MA 48</strain>
    </source>
</reference>
<dbReference type="EMBL" id="JXBB01000012">
    <property type="protein sequence ID" value="OAR04590.1"/>
    <property type="molecule type" value="Genomic_DNA"/>
</dbReference>
<proteinExistence type="predicted"/>
<dbReference type="RefSeq" id="WP_066199686.1">
    <property type="nucleotide sequence ID" value="NZ_CBCSAS010000062.1"/>
</dbReference>
<organism evidence="1 2">
    <name type="scientific">Hydrogenibacillus schlegelii</name>
    <name type="common">Bacillus schlegelii</name>
    <dbReference type="NCBI Taxonomy" id="1484"/>
    <lineage>
        <taxon>Bacteria</taxon>
        <taxon>Bacillati</taxon>
        <taxon>Bacillota</taxon>
        <taxon>Bacilli</taxon>
        <taxon>Bacillales</taxon>
        <taxon>Bacillales Family X. Incertae Sedis</taxon>
        <taxon>Hydrogenibacillus</taxon>
    </lineage>
</organism>
<dbReference type="Proteomes" id="UP000243024">
    <property type="component" value="Unassembled WGS sequence"/>
</dbReference>
<sequence>MPEALVALAVAALLLPLLVRSIGGAHIRLEAFDAAGVRRLEALYAGAYLRGEWVTYADGWTGEKGAGAVDPNQVRKQPFHPCFEEGPMGPVLAADFGGSEAGRRRFELRLDRAADRSATGSYRLRWGKTGEEGTLLEFSRQGPIRTDGKKPDSDRPRLELARFATDEPPSALADGVRVRWRRTTSADGPEEAGRLDVYLAWPVDERWTVPENPPGCPGGSL</sequence>
<accession>A0A132NAP5</accession>
<evidence type="ECO:0000313" key="2">
    <source>
        <dbReference type="Proteomes" id="UP000243024"/>
    </source>
</evidence>
<evidence type="ECO:0000313" key="1">
    <source>
        <dbReference type="EMBL" id="OAR04590.1"/>
    </source>
</evidence>